<evidence type="ECO:0000313" key="5">
    <source>
        <dbReference type="Proteomes" id="UP000886824"/>
    </source>
</evidence>
<dbReference type="AlphaFoldDB" id="A0A9D2CEN3"/>
<dbReference type="SMART" id="SM00382">
    <property type="entry name" value="AAA"/>
    <property type="match status" value="1"/>
</dbReference>
<dbReference type="SUPFAM" id="SSF52540">
    <property type="entry name" value="P-loop containing nucleoside triphosphate hydrolases"/>
    <property type="match status" value="1"/>
</dbReference>
<reference evidence="4" key="2">
    <citation type="submission" date="2021-04" db="EMBL/GenBank/DDBJ databases">
        <authorList>
            <person name="Gilroy R."/>
        </authorList>
    </citation>
    <scope>NUCLEOTIDE SEQUENCE</scope>
    <source>
        <strain evidence="4">CHK33-7979</strain>
    </source>
</reference>
<protein>
    <submittedName>
        <fullName evidence="4">Stage III sporulation protein AB</fullName>
    </submittedName>
</protein>
<feature type="domain" description="AAA+ ATPase" evidence="3">
    <location>
        <begin position="152"/>
        <end position="288"/>
    </location>
</feature>
<keyword evidence="1" id="KW-0547">Nucleotide-binding</keyword>
<organism evidence="4 5">
    <name type="scientific">Candidatus Intestinimonas merdavium</name>
    <dbReference type="NCBI Taxonomy" id="2838622"/>
    <lineage>
        <taxon>Bacteria</taxon>
        <taxon>Bacillati</taxon>
        <taxon>Bacillota</taxon>
        <taxon>Clostridia</taxon>
        <taxon>Eubacteriales</taxon>
        <taxon>Intestinimonas</taxon>
    </lineage>
</organism>
<dbReference type="Gene3D" id="3.40.50.300">
    <property type="entry name" value="P-loop containing nucleotide triphosphate hydrolases"/>
    <property type="match status" value="1"/>
</dbReference>
<dbReference type="PANTHER" id="PTHR20953">
    <property type="entry name" value="KINASE-RELATED"/>
    <property type="match status" value="1"/>
</dbReference>
<comment type="caution">
    <text evidence="4">The sequence shown here is derived from an EMBL/GenBank/DDBJ whole genome shotgun (WGS) entry which is preliminary data.</text>
</comment>
<gene>
    <name evidence="4" type="ORF">H9826_05250</name>
</gene>
<dbReference type="InterPro" id="IPR003593">
    <property type="entry name" value="AAA+_ATPase"/>
</dbReference>
<name>A0A9D2CEN3_9FIRM</name>
<dbReference type="GO" id="GO:0005524">
    <property type="term" value="F:ATP binding"/>
    <property type="evidence" value="ECO:0007669"/>
    <property type="project" value="UniProtKB-KW"/>
</dbReference>
<evidence type="ECO:0000313" key="4">
    <source>
        <dbReference type="EMBL" id="HIY73365.1"/>
    </source>
</evidence>
<accession>A0A9D2CEN3</accession>
<dbReference type="Pfam" id="PF19568">
    <property type="entry name" value="Spore_III_AA"/>
    <property type="match status" value="1"/>
</dbReference>
<keyword evidence="2" id="KW-0067">ATP-binding</keyword>
<dbReference type="PANTHER" id="PTHR20953:SF3">
    <property type="entry name" value="P-LOOP CONTAINING NUCLEOSIDE TRIPHOSPHATE HYDROLASES SUPERFAMILY PROTEIN"/>
    <property type="match status" value="1"/>
</dbReference>
<evidence type="ECO:0000256" key="2">
    <source>
        <dbReference type="ARBA" id="ARBA00022840"/>
    </source>
</evidence>
<reference evidence="4" key="1">
    <citation type="journal article" date="2021" name="PeerJ">
        <title>Extensive microbial diversity within the chicken gut microbiome revealed by metagenomics and culture.</title>
        <authorList>
            <person name="Gilroy R."/>
            <person name="Ravi A."/>
            <person name="Getino M."/>
            <person name="Pursley I."/>
            <person name="Horton D.L."/>
            <person name="Alikhan N.F."/>
            <person name="Baker D."/>
            <person name="Gharbi K."/>
            <person name="Hall N."/>
            <person name="Watson M."/>
            <person name="Adriaenssens E.M."/>
            <person name="Foster-Nyarko E."/>
            <person name="Jarju S."/>
            <person name="Secka A."/>
            <person name="Antonio M."/>
            <person name="Oren A."/>
            <person name="Chaudhuri R.R."/>
            <person name="La Ragione R."/>
            <person name="Hildebrand F."/>
            <person name="Pallen M.J."/>
        </authorList>
    </citation>
    <scope>NUCLEOTIDE SEQUENCE</scope>
    <source>
        <strain evidence="4">CHK33-7979</strain>
    </source>
</reference>
<evidence type="ECO:0000256" key="1">
    <source>
        <dbReference type="ARBA" id="ARBA00022741"/>
    </source>
</evidence>
<sequence>MLVPINDQAAERFLQVTGLLPRELRQGAERLPEGDRTRAEELRLRAGRPPTVVLPEQEKVLPGCEGRKITREDLRLVLEVATQASAHAVLDRVRDGFVTVRGGHRVGLCGSAVCENGMVRTLGTLSSLSIRVAREIPGAAAGVRPLLQGRGGEGGTVVLSPPGGGKTTFLRDLIRRLSDGIEGPALRVGVADERGELAAMSDGLPMNDLGAHTDVMDGCPKAAALVMLLRAMNPQVLAADEVAGPQDAAALEEAAGCGVALLCTAHAAGPEDLLRRPVFRRLVRRGVLSQAVVLSGNGGARRWALMSLEEGGPC</sequence>
<evidence type="ECO:0000259" key="3">
    <source>
        <dbReference type="SMART" id="SM00382"/>
    </source>
</evidence>
<dbReference type="InterPro" id="IPR027417">
    <property type="entry name" value="P-loop_NTPase"/>
</dbReference>
<dbReference type="EMBL" id="DXCX01000054">
    <property type="protein sequence ID" value="HIY73365.1"/>
    <property type="molecule type" value="Genomic_DNA"/>
</dbReference>
<dbReference type="InterPro" id="IPR045735">
    <property type="entry name" value="Spore_III_AA_AAA+_ATPase"/>
</dbReference>
<proteinExistence type="predicted"/>
<dbReference type="Proteomes" id="UP000886824">
    <property type="component" value="Unassembled WGS sequence"/>
</dbReference>